<protein>
    <submittedName>
        <fullName evidence="1">Uncharacterized protein</fullName>
    </submittedName>
</protein>
<name>H5Y4K9_9FIRM</name>
<gene>
    <name evidence="1" type="ORF">DesyoDRAFT_2541</name>
</gene>
<reference evidence="1 2" key="1">
    <citation type="submission" date="2011-11" db="EMBL/GenBank/DDBJ databases">
        <title>The Noncontiguous Finished genome of Desulfosporosinus youngiae DSM 17734.</title>
        <authorList>
            <consortium name="US DOE Joint Genome Institute (JGI-PGF)"/>
            <person name="Lucas S."/>
            <person name="Han J."/>
            <person name="Lapidus A."/>
            <person name="Cheng J.-F."/>
            <person name="Goodwin L."/>
            <person name="Pitluck S."/>
            <person name="Peters L."/>
            <person name="Ovchinnikova G."/>
            <person name="Lu M."/>
            <person name="Land M.L."/>
            <person name="Hauser L."/>
            <person name="Pester M."/>
            <person name="Spring S."/>
            <person name="Ollivier B."/>
            <person name="Rattei T."/>
            <person name="Klenk H.-P."/>
            <person name="Wagner M."/>
            <person name="Loy A."/>
            <person name="Woyke T.J."/>
        </authorList>
    </citation>
    <scope>NUCLEOTIDE SEQUENCE [LARGE SCALE GENOMIC DNA]</scope>
    <source>
        <strain evidence="1 2">DSM 17734</strain>
    </source>
</reference>
<dbReference type="AlphaFoldDB" id="H5Y4K9"/>
<keyword evidence="2" id="KW-1185">Reference proteome</keyword>
<evidence type="ECO:0000313" key="1">
    <source>
        <dbReference type="EMBL" id="EHQ89607.1"/>
    </source>
</evidence>
<sequence length="70" mass="8097">MPLAFLLVALDNLIILRSLSNSEYLLAARRQSEEKQISFTERKTKGLLKIVAKRLSENDLHKKSAREYTH</sequence>
<dbReference type="EMBL" id="CM001441">
    <property type="protein sequence ID" value="EHQ89607.1"/>
    <property type="molecule type" value="Genomic_DNA"/>
</dbReference>
<organism evidence="1 2">
    <name type="scientific">Desulfosporosinus youngiae DSM 17734</name>
    <dbReference type="NCBI Taxonomy" id="768710"/>
    <lineage>
        <taxon>Bacteria</taxon>
        <taxon>Bacillati</taxon>
        <taxon>Bacillota</taxon>
        <taxon>Clostridia</taxon>
        <taxon>Eubacteriales</taxon>
        <taxon>Desulfitobacteriaceae</taxon>
        <taxon>Desulfosporosinus</taxon>
    </lineage>
</organism>
<accession>H5Y4K9</accession>
<evidence type="ECO:0000313" key="2">
    <source>
        <dbReference type="Proteomes" id="UP000005104"/>
    </source>
</evidence>
<proteinExistence type="predicted"/>
<dbReference type="Proteomes" id="UP000005104">
    <property type="component" value="Chromosome"/>
</dbReference>
<dbReference type="HOGENOM" id="CLU_2751286_0_0_9"/>